<proteinExistence type="predicted"/>
<organism evidence="1 2">
    <name type="scientific">Ridgeia piscesae</name>
    <name type="common">Tubeworm</name>
    <dbReference type="NCBI Taxonomy" id="27915"/>
    <lineage>
        <taxon>Eukaryota</taxon>
        <taxon>Metazoa</taxon>
        <taxon>Spiralia</taxon>
        <taxon>Lophotrochozoa</taxon>
        <taxon>Annelida</taxon>
        <taxon>Polychaeta</taxon>
        <taxon>Sedentaria</taxon>
        <taxon>Canalipalpata</taxon>
        <taxon>Sabellida</taxon>
        <taxon>Siboglinidae</taxon>
        <taxon>Ridgeia</taxon>
    </lineage>
</organism>
<dbReference type="EMBL" id="JAODUO010002302">
    <property type="protein sequence ID" value="KAK2153475.1"/>
    <property type="molecule type" value="Genomic_DNA"/>
</dbReference>
<name>A0AAD9N1P2_RIDPI</name>
<protein>
    <submittedName>
        <fullName evidence="1">Uncharacterized protein</fullName>
    </submittedName>
</protein>
<reference evidence="1" key="1">
    <citation type="journal article" date="2023" name="Mol. Biol. Evol.">
        <title>Third-Generation Sequencing Reveals the Adaptive Role of the Epigenome in Three Deep-Sea Polychaetes.</title>
        <authorList>
            <person name="Perez M."/>
            <person name="Aroh O."/>
            <person name="Sun Y."/>
            <person name="Lan Y."/>
            <person name="Juniper S.K."/>
            <person name="Young C.R."/>
            <person name="Angers B."/>
            <person name="Qian P.Y."/>
        </authorList>
    </citation>
    <scope>NUCLEOTIDE SEQUENCE</scope>
    <source>
        <strain evidence="1">R07B-5</strain>
    </source>
</reference>
<accession>A0AAD9N1P2</accession>
<dbReference type="Proteomes" id="UP001209878">
    <property type="component" value="Unassembled WGS sequence"/>
</dbReference>
<evidence type="ECO:0000313" key="1">
    <source>
        <dbReference type="EMBL" id="KAK2153475.1"/>
    </source>
</evidence>
<evidence type="ECO:0000313" key="2">
    <source>
        <dbReference type="Proteomes" id="UP001209878"/>
    </source>
</evidence>
<keyword evidence="2" id="KW-1185">Reference proteome</keyword>
<comment type="caution">
    <text evidence="1">The sequence shown here is derived from an EMBL/GenBank/DDBJ whole genome shotgun (WGS) entry which is preliminary data.</text>
</comment>
<gene>
    <name evidence="1" type="ORF">NP493_2305g00000</name>
</gene>
<dbReference type="AlphaFoldDB" id="A0AAD9N1P2"/>
<sequence>MGWRNFAAALNALIGECSKRPQPTFTNTQGQSAITSPSAKAYDKRWFNTYIKHKLQSKLDA</sequence>